<keyword evidence="11" id="KW-1185">Reference proteome</keyword>
<dbReference type="InterPro" id="IPR004623">
    <property type="entry name" value="KdpA"/>
</dbReference>
<comment type="subcellular location">
    <subcellularLocation>
        <location evidence="9">Cell membrane</location>
        <topology evidence="9">Multi-pass membrane protein</topology>
    </subcellularLocation>
</comment>
<feature type="transmembrane region" description="Helical" evidence="9">
    <location>
        <begin position="460"/>
        <end position="478"/>
    </location>
</feature>
<evidence type="ECO:0000256" key="3">
    <source>
        <dbReference type="ARBA" id="ARBA00022538"/>
    </source>
</evidence>
<evidence type="ECO:0000256" key="5">
    <source>
        <dbReference type="ARBA" id="ARBA00022958"/>
    </source>
</evidence>
<dbReference type="GO" id="GO:0016787">
    <property type="term" value="F:hydrolase activity"/>
    <property type="evidence" value="ECO:0007669"/>
    <property type="project" value="UniProtKB-KW"/>
</dbReference>
<dbReference type="GO" id="GO:0030955">
    <property type="term" value="F:potassium ion binding"/>
    <property type="evidence" value="ECO:0007669"/>
    <property type="project" value="UniProtKB-UniRule"/>
</dbReference>
<comment type="function">
    <text evidence="9">Part of the high-affinity ATP-driven potassium transport (or Kdp) system, which catalyzes the hydrolysis of ATP coupled with the electrogenic transport of potassium into the cytoplasm. This subunit binds the extracellular potassium ions and delivers the ions to the membrane domain of KdpB through an intramembrane tunnel.</text>
</comment>
<dbReference type="NCBIfam" id="TIGR00680">
    <property type="entry name" value="kdpA"/>
    <property type="match status" value="1"/>
</dbReference>
<evidence type="ECO:0000256" key="9">
    <source>
        <dbReference type="HAMAP-Rule" id="MF_00275"/>
    </source>
</evidence>
<evidence type="ECO:0000313" key="11">
    <source>
        <dbReference type="Proteomes" id="UP000054695"/>
    </source>
</evidence>
<accession>A0A0W0RIX9</accession>
<evidence type="ECO:0000256" key="7">
    <source>
        <dbReference type="ARBA" id="ARBA00023065"/>
    </source>
</evidence>
<keyword evidence="10" id="KW-0378">Hydrolase</keyword>
<gene>
    <name evidence="9 10" type="primary">kdpA</name>
    <name evidence="10" type="ORF">Lboz_2586</name>
</gene>
<feature type="transmembrane region" description="Helical" evidence="9">
    <location>
        <begin position="420"/>
        <end position="439"/>
    </location>
</feature>
<comment type="caution">
    <text evidence="10">The sequence shown here is derived from an EMBL/GenBank/DDBJ whole genome shotgun (WGS) entry which is preliminary data.</text>
</comment>
<feature type="transmembrane region" description="Helical" evidence="9">
    <location>
        <begin position="6"/>
        <end position="28"/>
    </location>
</feature>
<evidence type="ECO:0000256" key="1">
    <source>
        <dbReference type="ARBA" id="ARBA00022448"/>
    </source>
</evidence>
<feature type="transmembrane region" description="Helical" evidence="9">
    <location>
        <begin position="567"/>
        <end position="590"/>
    </location>
</feature>
<dbReference type="GO" id="GO:0005886">
    <property type="term" value="C:plasma membrane"/>
    <property type="evidence" value="ECO:0007669"/>
    <property type="project" value="UniProtKB-SubCell"/>
</dbReference>
<dbReference type="PIRSF" id="PIRSF001294">
    <property type="entry name" value="K_ATPaseA"/>
    <property type="match status" value="1"/>
</dbReference>
<keyword evidence="5 9" id="KW-0630">Potassium</keyword>
<comment type="similarity">
    <text evidence="9">Belongs to the KdpA family.</text>
</comment>
<keyword evidence="3 9" id="KW-0633">Potassium transport</keyword>
<dbReference type="EMBL" id="LNXU01000032">
    <property type="protein sequence ID" value="KTC71009.1"/>
    <property type="molecule type" value="Genomic_DNA"/>
</dbReference>
<dbReference type="Proteomes" id="UP000054695">
    <property type="component" value="Unassembled WGS sequence"/>
</dbReference>
<dbReference type="PANTHER" id="PTHR30607:SF2">
    <property type="entry name" value="POTASSIUM-TRANSPORTING ATPASE POTASSIUM-BINDING SUBUNIT"/>
    <property type="match status" value="1"/>
</dbReference>
<organism evidence="10 11">
    <name type="scientific">Legionella bozemanae</name>
    <name type="common">Fluoribacter bozemanae</name>
    <dbReference type="NCBI Taxonomy" id="447"/>
    <lineage>
        <taxon>Bacteria</taxon>
        <taxon>Pseudomonadati</taxon>
        <taxon>Pseudomonadota</taxon>
        <taxon>Gammaproteobacteria</taxon>
        <taxon>Legionellales</taxon>
        <taxon>Legionellaceae</taxon>
        <taxon>Legionella</taxon>
    </lineage>
</organism>
<dbReference type="RefSeq" id="WP_058460190.1">
    <property type="nucleotide sequence ID" value="NZ_CAAAIY010000005.1"/>
</dbReference>
<dbReference type="STRING" id="447.Lboz_2586"/>
<keyword evidence="6 9" id="KW-1133">Transmembrane helix</keyword>
<dbReference type="Pfam" id="PF03814">
    <property type="entry name" value="KdpA"/>
    <property type="match status" value="1"/>
</dbReference>
<keyword evidence="1 9" id="KW-0813">Transport</keyword>
<feature type="transmembrane region" description="Helical" evidence="9">
    <location>
        <begin position="177"/>
        <end position="199"/>
    </location>
</feature>
<keyword evidence="7 9" id="KW-0406">Ion transport</keyword>
<dbReference type="GO" id="GO:0008556">
    <property type="term" value="F:P-type potassium transmembrane transporter activity"/>
    <property type="evidence" value="ECO:0007669"/>
    <property type="project" value="InterPro"/>
</dbReference>
<evidence type="ECO:0000256" key="2">
    <source>
        <dbReference type="ARBA" id="ARBA00022475"/>
    </source>
</evidence>
<feature type="transmembrane region" description="Helical" evidence="9">
    <location>
        <begin position="286"/>
        <end position="307"/>
    </location>
</feature>
<dbReference type="HAMAP" id="MF_00275">
    <property type="entry name" value="KdpA"/>
    <property type="match status" value="1"/>
</dbReference>
<evidence type="ECO:0000256" key="4">
    <source>
        <dbReference type="ARBA" id="ARBA00022692"/>
    </source>
</evidence>
<dbReference type="OrthoDB" id="9763796at2"/>
<proteinExistence type="inferred from homology"/>
<dbReference type="AlphaFoldDB" id="A0A0W0RIX9"/>
<feature type="transmembrane region" description="Helical" evidence="9">
    <location>
        <begin position="314"/>
        <end position="334"/>
    </location>
</feature>
<dbReference type="PATRIC" id="fig|447.4.peg.2745"/>
<reference evidence="10 11" key="1">
    <citation type="submission" date="2015-11" db="EMBL/GenBank/DDBJ databases">
        <title>Genomic analysis of 38 Legionella species identifies large and diverse effector repertoires.</title>
        <authorList>
            <person name="Burstein D."/>
            <person name="Amaro F."/>
            <person name="Zusman T."/>
            <person name="Lifshitz Z."/>
            <person name="Cohen O."/>
            <person name="Gilbert J.A."/>
            <person name="Pupko T."/>
            <person name="Shuman H.A."/>
            <person name="Segal G."/>
        </authorList>
    </citation>
    <scope>NUCLEOTIDE SEQUENCE [LARGE SCALE GENOMIC DNA]</scope>
    <source>
        <strain evidence="10 11">WIGA</strain>
    </source>
</reference>
<sequence>MTKPGLLQIAFYLCFLLLLVKPLGWYMARVYQDRPCFLNTLLKPFEHLIYKLCGIHTQEEMGWKTYLSSMLFLNLVGLLIVYLVQRIQFYLPLNPQEFASPSPELVFNTAASFISNTNWQAYSGEATMSYFTQMFALTVQNFISAATGMSLLIAIIRGLVKHESNSLGNFWVDTVRGILYILLPLSLIFALILCSQGIIQNFKPYQKINLTQPFTYQKPATDVTGQAVSDNQGNSKTTSVRITEQIIPMGPVASQVAIKQLGTNGGGFFNTNSAHPFENPNPLTNFLEMVALLLIPAAFCFTFGTLVHDKRQGWALLIAMSILFVPCLIFDAIVEQKGNPAFQHMGIDTTAQPELYPAGNMEGKETRFGIVNSAIWATATTAASNGSVNSMLDSFTPFGGLIPLWMMHLNEVSFGGAGSGLYGMLMFVILTVFVAGLMVGRTPEYLGKKIEPYEMKMASISVLIMPLIVLIATAYASVTDIGTSSIANPGTHGFTEILYAFTSMGNNNGSAFAGLNANTPFYNIVGGMLMLISRYWLAIPALAIAGSLVRKKRIPNSSGTLATHTPLFITLLVCIIIVLGALSFLPALALGPIAEHLMLWGKYGY</sequence>
<dbReference type="PANTHER" id="PTHR30607">
    <property type="entry name" value="POTASSIUM-TRANSPORTING ATPASE A CHAIN"/>
    <property type="match status" value="1"/>
</dbReference>
<feature type="transmembrane region" description="Helical" evidence="9">
    <location>
        <begin position="134"/>
        <end position="156"/>
    </location>
</feature>
<keyword evidence="4 9" id="KW-0812">Transmembrane</keyword>
<name>A0A0W0RIX9_LEGBO</name>
<keyword evidence="2 9" id="KW-1003">Cell membrane</keyword>
<keyword evidence="8 9" id="KW-0472">Membrane</keyword>
<evidence type="ECO:0000256" key="6">
    <source>
        <dbReference type="ARBA" id="ARBA00022989"/>
    </source>
</evidence>
<protein>
    <recommendedName>
        <fullName evidence="9">Potassium-transporting ATPase potassium-binding subunit</fullName>
    </recommendedName>
    <alternativeName>
        <fullName evidence="9">ATP phosphohydrolase [potassium-transporting] A chain</fullName>
    </alternativeName>
    <alternativeName>
        <fullName evidence="9">Potassium-binding and translocating subunit A</fullName>
    </alternativeName>
    <alternativeName>
        <fullName evidence="9">Potassium-translocating ATPase A chain</fullName>
    </alternativeName>
</protein>
<evidence type="ECO:0000256" key="8">
    <source>
        <dbReference type="ARBA" id="ARBA00023136"/>
    </source>
</evidence>
<feature type="transmembrane region" description="Helical" evidence="9">
    <location>
        <begin position="521"/>
        <end position="546"/>
    </location>
</feature>
<comment type="subunit">
    <text evidence="9">The system is composed of three essential subunits: KdpA, KdpB and KdpC.</text>
</comment>
<evidence type="ECO:0000313" key="10">
    <source>
        <dbReference type="EMBL" id="KTC71009.1"/>
    </source>
</evidence>
<feature type="transmembrane region" description="Helical" evidence="9">
    <location>
        <begin position="66"/>
        <end position="84"/>
    </location>
</feature>